<keyword evidence="2" id="KW-1185">Reference proteome</keyword>
<gene>
    <name evidence="1" type="ORF">D4765_18930</name>
</gene>
<dbReference type="EMBL" id="QYRT01000088">
    <property type="protein sequence ID" value="TIH26665.1"/>
    <property type="molecule type" value="Genomic_DNA"/>
</dbReference>
<accession>A0A4T2B6U9</accession>
<sequence length="36" mass="4267">YTQKQLDTVAAQLNRRPRKRYGYATPDEMIKTLLVQ</sequence>
<evidence type="ECO:0000313" key="1">
    <source>
        <dbReference type="EMBL" id="TIH26665.1"/>
    </source>
</evidence>
<protein>
    <submittedName>
        <fullName evidence="1">IS30 family transposase</fullName>
    </submittedName>
</protein>
<organism evidence="1 2">
    <name type="scientific">Subtercola vilae</name>
    <dbReference type="NCBI Taxonomy" id="2056433"/>
    <lineage>
        <taxon>Bacteria</taxon>
        <taxon>Bacillati</taxon>
        <taxon>Actinomycetota</taxon>
        <taxon>Actinomycetes</taxon>
        <taxon>Micrococcales</taxon>
        <taxon>Microbacteriaceae</taxon>
        <taxon>Subtercola</taxon>
    </lineage>
</organism>
<name>A0A4T2B6U9_9MICO</name>
<dbReference type="Proteomes" id="UP000306192">
    <property type="component" value="Unassembled WGS sequence"/>
</dbReference>
<dbReference type="AlphaFoldDB" id="A0A4T2B6U9"/>
<proteinExistence type="predicted"/>
<comment type="caution">
    <text evidence="1">The sequence shown here is derived from an EMBL/GenBank/DDBJ whole genome shotgun (WGS) entry which is preliminary data.</text>
</comment>
<feature type="non-terminal residue" evidence="1">
    <location>
        <position position="1"/>
    </location>
</feature>
<reference evidence="1 2" key="1">
    <citation type="journal article" date="2019" name="Microorganisms">
        <title>Systematic Affiliation and Genome Analysis of Subtercola vilae DB165(T) with Particular Emphasis on Cold Adaptation of an Isolate from a High-Altitude Cold Volcano Lake.</title>
        <authorList>
            <person name="Villalobos A.S."/>
            <person name="Wiese J."/>
            <person name="Imhoff J.F."/>
            <person name="Dorador C."/>
            <person name="Keller A."/>
            <person name="Hentschel U."/>
        </authorList>
    </citation>
    <scope>NUCLEOTIDE SEQUENCE [LARGE SCALE GENOMIC DNA]</scope>
    <source>
        <strain evidence="1 2">DB165</strain>
    </source>
</reference>
<evidence type="ECO:0000313" key="2">
    <source>
        <dbReference type="Proteomes" id="UP000306192"/>
    </source>
</evidence>